<dbReference type="Gene3D" id="3.40.50.2300">
    <property type="match status" value="1"/>
</dbReference>
<dbReference type="InterPro" id="IPR001789">
    <property type="entry name" value="Sig_transdc_resp-reg_receiver"/>
</dbReference>
<keyword evidence="1 3" id="KW-0597">Phosphoprotein</keyword>
<name>A0A1M7XY96_9BACT</name>
<reference evidence="6 7" key="1">
    <citation type="submission" date="2016-12" db="EMBL/GenBank/DDBJ databases">
        <authorList>
            <person name="Song W.-J."/>
            <person name="Kurnit D.M."/>
        </authorList>
    </citation>
    <scope>NUCLEOTIDE SEQUENCE [LARGE SCALE GENOMIC DNA]</scope>
    <source>
        <strain evidence="6 7">DSM 18488</strain>
    </source>
</reference>
<dbReference type="GO" id="GO:0003677">
    <property type="term" value="F:DNA binding"/>
    <property type="evidence" value="ECO:0007669"/>
    <property type="project" value="UniProtKB-KW"/>
</dbReference>
<evidence type="ECO:0000256" key="2">
    <source>
        <dbReference type="ARBA" id="ARBA00023125"/>
    </source>
</evidence>
<dbReference type="GO" id="GO:0000160">
    <property type="term" value="P:phosphorelay signal transduction system"/>
    <property type="evidence" value="ECO:0007669"/>
    <property type="project" value="InterPro"/>
</dbReference>
<evidence type="ECO:0000256" key="1">
    <source>
        <dbReference type="ARBA" id="ARBA00022553"/>
    </source>
</evidence>
<evidence type="ECO:0000313" key="6">
    <source>
        <dbReference type="EMBL" id="SHO43777.1"/>
    </source>
</evidence>
<dbReference type="RefSeq" id="WP_073611878.1">
    <property type="nucleotide sequence ID" value="NZ_FRFE01000002.1"/>
</dbReference>
<dbReference type="PROSITE" id="PS00622">
    <property type="entry name" value="HTH_LUXR_1"/>
    <property type="match status" value="1"/>
</dbReference>
<dbReference type="CDD" id="cd17535">
    <property type="entry name" value="REC_NarL-like"/>
    <property type="match status" value="1"/>
</dbReference>
<dbReference type="STRING" id="1121416.SAMN02745220_00509"/>
<dbReference type="Pfam" id="PF00072">
    <property type="entry name" value="Response_reg"/>
    <property type="match status" value="1"/>
</dbReference>
<evidence type="ECO:0000313" key="7">
    <source>
        <dbReference type="Proteomes" id="UP000184603"/>
    </source>
</evidence>
<dbReference type="InterPro" id="IPR000792">
    <property type="entry name" value="Tscrpt_reg_LuxR_C"/>
</dbReference>
<dbReference type="SMART" id="SM00448">
    <property type="entry name" value="REC"/>
    <property type="match status" value="1"/>
</dbReference>
<dbReference type="PANTHER" id="PTHR43214">
    <property type="entry name" value="TWO-COMPONENT RESPONSE REGULATOR"/>
    <property type="match status" value="1"/>
</dbReference>
<dbReference type="SUPFAM" id="SSF46894">
    <property type="entry name" value="C-terminal effector domain of the bipartite response regulators"/>
    <property type="match status" value="1"/>
</dbReference>
<feature type="domain" description="Response regulatory" evidence="5">
    <location>
        <begin position="5"/>
        <end position="121"/>
    </location>
</feature>
<dbReference type="OrthoDB" id="9780312at2"/>
<evidence type="ECO:0000259" key="4">
    <source>
        <dbReference type="PROSITE" id="PS50043"/>
    </source>
</evidence>
<dbReference type="SMART" id="SM00421">
    <property type="entry name" value="HTH_LUXR"/>
    <property type="match status" value="1"/>
</dbReference>
<sequence length="218" mass="24544">MENIRVVIADDHTIVRKGLCSLLEGEKDISVIGEAENGRELISLLNTTSPDVILVDINMPLLNGIDVTRNIKKSFPEIEIIILTMYTNEEYVKEALLAGASGFLVKDTVPYDLCSAIRAVANKQSYLSPTISRTIIDQYTKLGSERTDRNETLELTLREKEILQLIAEGYNNREIAKMLFISTKTIDVHKQNIQNKLNIYGTARLTKYAIMKGLIKLE</sequence>
<evidence type="ECO:0000259" key="5">
    <source>
        <dbReference type="PROSITE" id="PS50110"/>
    </source>
</evidence>
<feature type="domain" description="HTH luxR-type" evidence="4">
    <location>
        <begin position="148"/>
        <end position="213"/>
    </location>
</feature>
<keyword evidence="7" id="KW-1185">Reference proteome</keyword>
<dbReference type="CDD" id="cd06170">
    <property type="entry name" value="LuxR_C_like"/>
    <property type="match status" value="1"/>
</dbReference>
<dbReference type="InterPro" id="IPR016032">
    <property type="entry name" value="Sig_transdc_resp-reg_C-effctor"/>
</dbReference>
<dbReference type="PRINTS" id="PR00038">
    <property type="entry name" value="HTHLUXR"/>
</dbReference>
<dbReference type="EMBL" id="FRFE01000002">
    <property type="protein sequence ID" value="SHO43777.1"/>
    <property type="molecule type" value="Genomic_DNA"/>
</dbReference>
<dbReference type="PANTHER" id="PTHR43214:SF43">
    <property type="entry name" value="TWO-COMPONENT RESPONSE REGULATOR"/>
    <property type="match status" value="1"/>
</dbReference>
<dbReference type="SUPFAM" id="SSF52172">
    <property type="entry name" value="CheY-like"/>
    <property type="match status" value="1"/>
</dbReference>
<dbReference type="InterPro" id="IPR058245">
    <property type="entry name" value="NreC/VraR/RcsB-like_REC"/>
</dbReference>
<accession>A0A1M7XY96</accession>
<keyword evidence="2" id="KW-0238">DNA-binding</keyword>
<dbReference type="GO" id="GO:0006355">
    <property type="term" value="P:regulation of DNA-templated transcription"/>
    <property type="evidence" value="ECO:0007669"/>
    <property type="project" value="InterPro"/>
</dbReference>
<feature type="modified residue" description="4-aspartylphosphate" evidence="3">
    <location>
        <position position="56"/>
    </location>
</feature>
<dbReference type="InterPro" id="IPR011006">
    <property type="entry name" value="CheY-like_superfamily"/>
</dbReference>
<proteinExistence type="predicted"/>
<dbReference type="PROSITE" id="PS50110">
    <property type="entry name" value="RESPONSE_REGULATORY"/>
    <property type="match status" value="1"/>
</dbReference>
<gene>
    <name evidence="6" type="ORF">SAMN02745220_00509</name>
</gene>
<dbReference type="AlphaFoldDB" id="A0A1M7XY96"/>
<evidence type="ECO:0000256" key="3">
    <source>
        <dbReference type="PROSITE-ProRule" id="PRU00169"/>
    </source>
</evidence>
<dbReference type="Proteomes" id="UP000184603">
    <property type="component" value="Unassembled WGS sequence"/>
</dbReference>
<protein>
    <submittedName>
        <fullName evidence="6">Two component transcriptional regulator, LuxR family</fullName>
    </submittedName>
</protein>
<dbReference type="Pfam" id="PF00196">
    <property type="entry name" value="GerE"/>
    <property type="match status" value="1"/>
</dbReference>
<dbReference type="InterPro" id="IPR039420">
    <property type="entry name" value="WalR-like"/>
</dbReference>
<dbReference type="PROSITE" id="PS50043">
    <property type="entry name" value="HTH_LUXR_2"/>
    <property type="match status" value="1"/>
</dbReference>
<organism evidence="6 7">
    <name type="scientific">Desulfopila aestuarii DSM 18488</name>
    <dbReference type="NCBI Taxonomy" id="1121416"/>
    <lineage>
        <taxon>Bacteria</taxon>
        <taxon>Pseudomonadati</taxon>
        <taxon>Thermodesulfobacteriota</taxon>
        <taxon>Desulfobulbia</taxon>
        <taxon>Desulfobulbales</taxon>
        <taxon>Desulfocapsaceae</taxon>
        <taxon>Desulfopila</taxon>
    </lineage>
</organism>